<evidence type="ECO:0000259" key="2">
    <source>
        <dbReference type="Pfam" id="PF01882"/>
    </source>
</evidence>
<evidence type="ECO:0000256" key="1">
    <source>
        <dbReference type="SAM" id="MobiDB-lite"/>
    </source>
</evidence>
<dbReference type="PANTHER" id="PTHR33608:SF6">
    <property type="entry name" value="BLL2464 PROTEIN"/>
    <property type="match status" value="1"/>
</dbReference>
<protein>
    <submittedName>
        <fullName evidence="3">DUF58 domain-containing protein</fullName>
    </submittedName>
</protein>
<gene>
    <name evidence="3" type="ORF">C6570_14195</name>
</gene>
<feature type="region of interest" description="Disordered" evidence="1">
    <location>
        <begin position="1"/>
        <end position="26"/>
    </location>
</feature>
<dbReference type="OrthoDB" id="9776116at2"/>
<dbReference type="Gene3D" id="3.40.50.410">
    <property type="entry name" value="von Willebrand factor, type A domain"/>
    <property type="match status" value="1"/>
</dbReference>
<keyword evidence="4" id="KW-1185">Reference proteome</keyword>
<dbReference type="Proteomes" id="UP000239709">
    <property type="component" value="Chromosome"/>
</dbReference>
<dbReference type="EMBL" id="CP027666">
    <property type="protein sequence ID" value="AVO36174.1"/>
    <property type="molecule type" value="Genomic_DNA"/>
</dbReference>
<dbReference type="Pfam" id="PF01882">
    <property type="entry name" value="DUF58"/>
    <property type="match status" value="1"/>
</dbReference>
<dbReference type="InterPro" id="IPR036465">
    <property type="entry name" value="vWFA_dom_sf"/>
</dbReference>
<proteinExistence type="predicted"/>
<name>A0A2S0MJV5_9BURK</name>
<dbReference type="PANTHER" id="PTHR33608">
    <property type="entry name" value="BLL2464 PROTEIN"/>
    <property type="match status" value="1"/>
</dbReference>
<dbReference type="SUPFAM" id="SSF53300">
    <property type="entry name" value="vWA-like"/>
    <property type="match status" value="1"/>
</dbReference>
<dbReference type="KEGG" id="otk:C6570_14195"/>
<accession>A0A2S0MJV5</accession>
<dbReference type="InterPro" id="IPR002881">
    <property type="entry name" value="DUF58"/>
</dbReference>
<dbReference type="AlphaFoldDB" id="A0A2S0MJV5"/>
<feature type="region of interest" description="Disordered" evidence="1">
    <location>
        <begin position="326"/>
        <end position="355"/>
    </location>
</feature>
<feature type="domain" description="DUF58" evidence="2">
    <location>
        <begin position="68"/>
        <end position="288"/>
    </location>
</feature>
<evidence type="ECO:0000313" key="4">
    <source>
        <dbReference type="Proteomes" id="UP000239709"/>
    </source>
</evidence>
<dbReference type="RefSeq" id="WP_106704716.1">
    <property type="nucleotide sequence ID" value="NZ_CP027666.1"/>
</dbReference>
<reference evidence="3 4" key="1">
    <citation type="submission" date="2018-03" db="EMBL/GenBank/DDBJ databases">
        <title>Genome sequencing of Ottowia sp.</title>
        <authorList>
            <person name="Kim S.-J."/>
            <person name="Heo J."/>
            <person name="Kwon S.-W."/>
        </authorList>
    </citation>
    <scope>NUCLEOTIDE SEQUENCE [LARGE SCALE GENOMIC DNA]</scope>
    <source>
        <strain evidence="3 4">KADR8-3</strain>
    </source>
</reference>
<sequence length="355" mass="39553">MAWFRRQPAQPEPHTAPTPSAGAARAPLHGQAERLLRRLEWTVLKRLDGQLMGDYRTLMRGAGLDLADLREYQLHDDVRHIDWNVTARLQVPHVRVYTEDREMSAWFLLDLSPSVDFGSGPQSKRDLSVGFVAVLARLLTQRGNRVGALLYGAGVDRVVPARTGRQHVLHLLHSIQKNLHPTALADRAQGNTTRLADLLSAGVHSIRRRSTVFVVSDFISEPGWEKPLGQLAQRHEVVAVRLIDLLEQHLPDLGLLTLRDAETGEHLLVDTHDAAFRYRFATVAAQREEALHSALARAGVDALELSTADDLAEAVMRFAELRRQRTRTGGGHTQLGMPLHLRPRTRSRDNGAPAS</sequence>
<evidence type="ECO:0000313" key="3">
    <source>
        <dbReference type="EMBL" id="AVO36174.1"/>
    </source>
</evidence>
<organism evidence="3 4">
    <name type="scientific">Ottowia oryzae</name>
    <dbReference type="NCBI Taxonomy" id="2109914"/>
    <lineage>
        <taxon>Bacteria</taxon>
        <taxon>Pseudomonadati</taxon>
        <taxon>Pseudomonadota</taxon>
        <taxon>Betaproteobacteria</taxon>
        <taxon>Burkholderiales</taxon>
        <taxon>Comamonadaceae</taxon>
        <taxon>Ottowia</taxon>
    </lineage>
</organism>